<gene>
    <name evidence="1" type="ORF">G0Q06_06720</name>
</gene>
<dbReference type="AlphaFoldDB" id="A0A6B2M1X1"/>
<comment type="caution">
    <text evidence="1">The sequence shown here is derived from an EMBL/GenBank/DDBJ whole genome shotgun (WGS) entry which is preliminary data.</text>
</comment>
<proteinExistence type="predicted"/>
<organism evidence="1 2">
    <name type="scientific">Oceanipulchritudo coccoides</name>
    <dbReference type="NCBI Taxonomy" id="2706888"/>
    <lineage>
        <taxon>Bacteria</taxon>
        <taxon>Pseudomonadati</taxon>
        <taxon>Verrucomicrobiota</taxon>
        <taxon>Opitutia</taxon>
        <taxon>Puniceicoccales</taxon>
        <taxon>Oceanipulchritudinaceae</taxon>
        <taxon>Oceanipulchritudo</taxon>
    </lineage>
</organism>
<dbReference type="EMBL" id="JAAGNX010000002">
    <property type="protein sequence ID" value="NDV62134.1"/>
    <property type="molecule type" value="Genomic_DNA"/>
</dbReference>
<dbReference type="Proteomes" id="UP000478417">
    <property type="component" value="Unassembled WGS sequence"/>
</dbReference>
<keyword evidence="2" id="KW-1185">Reference proteome</keyword>
<sequence length="166" mass="18369">MKQILALILTVMLPMGLLASFDLKDELGRKTFEASGLDKLSKEELATLNAAVSGLLGKQEEVLRAENSLPQGEDRFGLETVKSRVRDLFQASGPETIESSISGEFSGWSGKTLFKLDNGQVWRQTNAKTFVVKVNDPKVFIRRGVFGGYLLKIEGYNSSVKVERIK</sequence>
<protein>
    <submittedName>
        <fullName evidence="1">Uncharacterized protein</fullName>
    </submittedName>
</protein>
<dbReference type="RefSeq" id="WP_163963776.1">
    <property type="nucleotide sequence ID" value="NZ_JAAGNX010000002.1"/>
</dbReference>
<accession>A0A6B2M1X1</accession>
<reference evidence="1 2" key="1">
    <citation type="submission" date="2020-02" db="EMBL/GenBank/DDBJ databases">
        <title>Albibacoteraceae fam. nov., the first described family within the subdivision 4 Verrucomicrobia.</title>
        <authorList>
            <person name="Xi F."/>
        </authorList>
    </citation>
    <scope>NUCLEOTIDE SEQUENCE [LARGE SCALE GENOMIC DNA]</scope>
    <source>
        <strain evidence="1 2">CK1056</strain>
    </source>
</reference>
<name>A0A6B2M1X1_9BACT</name>
<evidence type="ECO:0000313" key="1">
    <source>
        <dbReference type="EMBL" id="NDV62134.1"/>
    </source>
</evidence>
<evidence type="ECO:0000313" key="2">
    <source>
        <dbReference type="Proteomes" id="UP000478417"/>
    </source>
</evidence>